<dbReference type="EMBL" id="PGCP01000017">
    <property type="protein sequence ID" value="PJC92990.1"/>
    <property type="molecule type" value="Genomic_DNA"/>
</dbReference>
<comment type="caution">
    <text evidence="1">The sequence shown here is derived from an EMBL/GenBank/DDBJ whole genome shotgun (WGS) entry which is preliminary data.</text>
</comment>
<proteinExistence type="predicted"/>
<evidence type="ECO:0000313" key="1">
    <source>
        <dbReference type="EMBL" id="PJC92990.1"/>
    </source>
</evidence>
<dbReference type="Proteomes" id="UP000232060">
    <property type="component" value="Unassembled WGS sequence"/>
</dbReference>
<protein>
    <submittedName>
        <fullName evidence="1">Uncharacterized protein</fullName>
    </submittedName>
</protein>
<sequence length="44" mass="4745">MKPKWIRFRKKRKPTDPEGVLQAGLLVFSATCGATLLLAACNGG</sequence>
<dbReference type="AlphaFoldDB" id="A0A2M8H8Y7"/>
<reference evidence="1 2" key="1">
    <citation type="submission" date="2017-11" db="EMBL/GenBank/DDBJ databases">
        <title>Draft genome sequence of environmental isolate Aeromonas lusitania sp. nov. MDC 2473.</title>
        <authorList>
            <person name="Colston S.M."/>
            <person name="Navarro A."/>
            <person name="Martinez-Murcia A.J."/>
            <person name="Graf J."/>
        </authorList>
    </citation>
    <scope>NUCLEOTIDE SEQUENCE [LARGE SCALE GENOMIC DNA]</scope>
    <source>
        <strain evidence="1 2">MDC 2473</strain>
    </source>
</reference>
<keyword evidence="2" id="KW-1185">Reference proteome</keyword>
<organism evidence="1 2">
    <name type="scientific">Aeromonas lusitana</name>
    <dbReference type="NCBI Taxonomy" id="931529"/>
    <lineage>
        <taxon>Bacteria</taxon>
        <taxon>Pseudomonadati</taxon>
        <taxon>Pseudomonadota</taxon>
        <taxon>Gammaproteobacteria</taxon>
        <taxon>Aeromonadales</taxon>
        <taxon>Aeromonadaceae</taxon>
        <taxon>Aeromonas</taxon>
    </lineage>
</organism>
<accession>A0A2M8H8Y7</accession>
<evidence type="ECO:0000313" key="2">
    <source>
        <dbReference type="Proteomes" id="UP000232060"/>
    </source>
</evidence>
<gene>
    <name evidence="1" type="ORF">CUC44_11785</name>
</gene>
<name>A0A2M8H8Y7_9GAMM</name>